<accession>A0A2C9CMS8</accession>
<dbReference type="OrthoDB" id="8326226at2"/>
<dbReference type="Gene3D" id="3.40.50.300">
    <property type="entry name" value="P-loop containing nucleotide triphosphate hydrolases"/>
    <property type="match status" value="1"/>
</dbReference>
<dbReference type="CDD" id="cd01918">
    <property type="entry name" value="HprK_C"/>
    <property type="match status" value="1"/>
</dbReference>
<dbReference type="RefSeq" id="WP_097928059.1">
    <property type="nucleotide sequence ID" value="NZ_OCTN01000001.1"/>
</dbReference>
<protein>
    <submittedName>
        <fullName evidence="2">HPr Serine kinase C-terminal domain-containing protein</fullName>
    </submittedName>
</protein>
<evidence type="ECO:0000259" key="1">
    <source>
        <dbReference type="Pfam" id="PF07475"/>
    </source>
</evidence>
<dbReference type="InterPro" id="IPR011104">
    <property type="entry name" value="Hpr_kin/Pase_C"/>
</dbReference>
<dbReference type="GO" id="GO:0000155">
    <property type="term" value="F:phosphorelay sensor kinase activity"/>
    <property type="evidence" value="ECO:0007669"/>
    <property type="project" value="InterPro"/>
</dbReference>
<dbReference type="AlphaFoldDB" id="A0A2C9CMS8"/>
<keyword evidence="2" id="KW-0808">Transferase</keyword>
<feature type="domain" description="HPr kinase/phosphorylase C-terminal" evidence="1">
    <location>
        <begin position="2"/>
        <end position="76"/>
    </location>
</feature>
<gene>
    <name evidence="2" type="ORF">SAMN06273572_101327</name>
</gene>
<proteinExistence type="predicted"/>
<dbReference type="SUPFAM" id="SSF53795">
    <property type="entry name" value="PEP carboxykinase-like"/>
    <property type="match status" value="1"/>
</dbReference>
<sequence length="141" mass="14794">MSIHGCVISGPSRAVLILGAAGSGKSSLSLHLLARGAQLVADDRVVLDAQQGRLMASAPSSLHGLIELRGIGIGQVTPAAPAALSLVVDLDVVPLERQPQPLMWQHSGITLRRIAGQGVALLPSFLELWLRNQIDLIDDMG</sequence>
<dbReference type="InterPro" id="IPR027417">
    <property type="entry name" value="P-loop_NTPase"/>
</dbReference>
<keyword evidence="3" id="KW-1185">Reference proteome</keyword>
<name>A0A2C9CMS8_9RHOB</name>
<dbReference type="GO" id="GO:0005524">
    <property type="term" value="F:ATP binding"/>
    <property type="evidence" value="ECO:0007669"/>
    <property type="project" value="InterPro"/>
</dbReference>
<dbReference type="Pfam" id="PF07475">
    <property type="entry name" value="Hpr_kinase_C"/>
    <property type="match status" value="1"/>
</dbReference>
<keyword evidence="2" id="KW-0418">Kinase</keyword>
<reference evidence="3" key="1">
    <citation type="submission" date="2017-09" db="EMBL/GenBank/DDBJ databases">
        <authorList>
            <person name="Varghese N."/>
            <person name="Submissions S."/>
        </authorList>
    </citation>
    <scope>NUCLEOTIDE SEQUENCE [LARGE SCALE GENOMIC DNA]</scope>
    <source>
        <strain evidence="3">C7</strain>
    </source>
</reference>
<dbReference type="GO" id="GO:0006109">
    <property type="term" value="P:regulation of carbohydrate metabolic process"/>
    <property type="evidence" value="ECO:0007669"/>
    <property type="project" value="InterPro"/>
</dbReference>
<dbReference type="Proteomes" id="UP000220034">
    <property type="component" value="Unassembled WGS sequence"/>
</dbReference>
<evidence type="ECO:0000313" key="2">
    <source>
        <dbReference type="EMBL" id="SOH92480.1"/>
    </source>
</evidence>
<evidence type="ECO:0000313" key="3">
    <source>
        <dbReference type="Proteomes" id="UP000220034"/>
    </source>
</evidence>
<dbReference type="EMBL" id="OCTN01000001">
    <property type="protein sequence ID" value="SOH92480.1"/>
    <property type="molecule type" value="Genomic_DNA"/>
</dbReference>
<organism evidence="2 3">
    <name type="scientific">Pontivivens marinum</name>
    <dbReference type="NCBI Taxonomy" id="1690039"/>
    <lineage>
        <taxon>Bacteria</taxon>
        <taxon>Pseudomonadati</taxon>
        <taxon>Pseudomonadota</taxon>
        <taxon>Alphaproteobacteria</taxon>
        <taxon>Rhodobacterales</taxon>
        <taxon>Paracoccaceae</taxon>
        <taxon>Pontivivens</taxon>
    </lineage>
</organism>